<feature type="domain" description="DUF3502" evidence="3">
    <location>
        <begin position="428"/>
        <end position="495"/>
    </location>
</feature>
<keyword evidence="2" id="KW-0732">Signal</keyword>
<name>A0A0D8IWD8_9FIRM</name>
<gene>
    <name evidence="5" type="ORF">ASJ35_13480</name>
    <name evidence="4" type="ORF">TQ39_14880</name>
</gene>
<dbReference type="RefSeq" id="WP_050006119.1">
    <property type="nucleotide sequence ID" value="NZ_DAWBJP010000021.1"/>
</dbReference>
<accession>A0A0D8IWD8</accession>
<evidence type="ECO:0000256" key="2">
    <source>
        <dbReference type="SAM" id="SignalP"/>
    </source>
</evidence>
<organism evidence="4 6">
    <name type="scientific">Ruthenibacterium lactatiformans</name>
    <dbReference type="NCBI Taxonomy" id="1550024"/>
    <lineage>
        <taxon>Bacteria</taxon>
        <taxon>Bacillati</taxon>
        <taxon>Bacillota</taxon>
        <taxon>Clostridia</taxon>
        <taxon>Eubacteriales</taxon>
        <taxon>Oscillospiraceae</taxon>
        <taxon>Ruthenibacterium</taxon>
    </lineage>
</organism>
<dbReference type="Gene3D" id="3.40.190.10">
    <property type="entry name" value="Periplasmic binding protein-like II"/>
    <property type="match status" value="2"/>
</dbReference>
<reference evidence="4" key="1">
    <citation type="submission" date="2015-02" db="EMBL/GenBank/DDBJ databases">
        <title>A novel member of the family Ruminococcaceae isolated from human feces.</title>
        <authorList>
            <person name="Shkoporov A.N."/>
            <person name="Chaplin A.V."/>
            <person name="Motuzova O.V."/>
            <person name="Kafarskaia L.I."/>
            <person name="Khokhlova E.V."/>
            <person name="Efimov B.A."/>
        </authorList>
    </citation>
    <scope>NUCLEOTIDE SEQUENCE [LARGE SCALE GENOMIC DNA]</scope>
    <source>
        <strain evidence="4">585-1</strain>
    </source>
</reference>
<evidence type="ECO:0000259" key="3">
    <source>
        <dbReference type="Pfam" id="PF12010"/>
    </source>
</evidence>
<evidence type="ECO:0000313" key="5">
    <source>
        <dbReference type="EMBL" id="KUE75538.1"/>
    </source>
</evidence>
<protein>
    <submittedName>
        <fullName evidence="4">ABC transporter substrate-binding protein</fullName>
    </submittedName>
</protein>
<dbReference type="EMBL" id="JXXK01000026">
    <property type="protein sequence ID" value="KJF39002.1"/>
    <property type="molecule type" value="Genomic_DNA"/>
</dbReference>
<feature type="signal peptide" evidence="2">
    <location>
        <begin position="1"/>
        <end position="19"/>
    </location>
</feature>
<dbReference type="PANTHER" id="PTHR43649:SF12">
    <property type="entry name" value="DIACETYLCHITOBIOSE BINDING PROTEIN DASA"/>
    <property type="match status" value="1"/>
</dbReference>
<dbReference type="SUPFAM" id="SSF53850">
    <property type="entry name" value="Periplasmic binding protein-like II"/>
    <property type="match status" value="1"/>
</dbReference>
<evidence type="ECO:0000313" key="6">
    <source>
        <dbReference type="Proteomes" id="UP000032483"/>
    </source>
</evidence>
<dbReference type="Proteomes" id="UP000032483">
    <property type="component" value="Unassembled WGS sequence"/>
</dbReference>
<dbReference type="InterPro" id="IPR050490">
    <property type="entry name" value="Bact_solute-bd_prot1"/>
</dbReference>
<dbReference type="AlphaFoldDB" id="A0A0D8IWD8"/>
<dbReference type="InterPro" id="IPR022627">
    <property type="entry name" value="DUF3502"/>
</dbReference>
<dbReference type="Pfam" id="PF12010">
    <property type="entry name" value="DUF3502"/>
    <property type="match status" value="1"/>
</dbReference>
<dbReference type="Proteomes" id="UP000053433">
    <property type="component" value="Unassembled WGS sequence"/>
</dbReference>
<sequence length="496" mass="55901">MKRTISLLLCFVMALLLLASCGQDGGAGSSAPATSGNGGNTSSGKPEEITILYPGEESDRMTSFLNGEFAERMLEDLNMKVNVIFVPWDQYWDKKGIMLGSQEPIDLYWDGLVDLGEFVNKKEAQPLDDLIEQYGQDMLKVLPMEHIQGGAIDGTIYGIPSAYASSSAMFQQVCLRQDLLTAVGMTEISTPEDLKEFATRAMEQFPNIKGAGDPILMPLTRYFSDQPAHNIAKGFLAFFNEETKEVFSYYESEAFQKVAKFNREMTLAGLYPDEMTTNYNERDSRVQSGNYLWVEGSLGKETEIIDAVRANAPDAVMKNYLLAPEKPKYITAAGGEVICIPYSAPNPSGAMKWLNWLYSSQENYLFALYGVEGKDYEIVNGRINRLITDELFYEWMFRNKNYQMFPVETDEAYIEATKTWDDDAIRSPIFGFVYSDENLKEIELNLVEVEKQFEAIRSGFVDFDTEYPKAVEALKNAGIDEYIADLQRQVDEFLAA</sequence>
<feature type="region of interest" description="Disordered" evidence="1">
    <location>
        <begin position="28"/>
        <end position="47"/>
    </location>
</feature>
<dbReference type="GeneID" id="42857846"/>
<dbReference type="PATRIC" id="fig|1550024.3.peg.3399"/>
<keyword evidence="6" id="KW-1185">Reference proteome</keyword>
<dbReference type="Pfam" id="PF13416">
    <property type="entry name" value="SBP_bac_8"/>
    <property type="match status" value="1"/>
</dbReference>
<evidence type="ECO:0000256" key="1">
    <source>
        <dbReference type="SAM" id="MobiDB-lite"/>
    </source>
</evidence>
<dbReference type="PANTHER" id="PTHR43649">
    <property type="entry name" value="ARABINOSE-BINDING PROTEIN-RELATED"/>
    <property type="match status" value="1"/>
</dbReference>
<feature type="chain" id="PRO_5038208753" evidence="2">
    <location>
        <begin position="20"/>
        <end position="496"/>
    </location>
</feature>
<dbReference type="PROSITE" id="PS51257">
    <property type="entry name" value="PROKAR_LIPOPROTEIN"/>
    <property type="match status" value="1"/>
</dbReference>
<dbReference type="InterPro" id="IPR006059">
    <property type="entry name" value="SBP"/>
</dbReference>
<accession>A0A0W7TNW9</accession>
<reference evidence="5 7" key="2">
    <citation type="submission" date="2015-10" db="EMBL/GenBank/DDBJ databases">
        <title>A novel member of the family Ruminococcaceae isolated from human faeces.</title>
        <authorList>
            <person name="Shkoporov A.N."/>
            <person name="Chaplin A.V."/>
            <person name="Motuzova O.V."/>
            <person name="Kafarskaia L.I."/>
            <person name="Efimov B.A."/>
        </authorList>
    </citation>
    <scope>NUCLEOTIDE SEQUENCE [LARGE SCALE GENOMIC DNA]</scope>
    <source>
        <strain evidence="5 7">668</strain>
    </source>
</reference>
<proteinExistence type="predicted"/>
<evidence type="ECO:0000313" key="7">
    <source>
        <dbReference type="Proteomes" id="UP000053433"/>
    </source>
</evidence>
<evidence type="ECO:0000313" key="4">
    <source>
        <dbReference type="EMBL" id="KJF39002.1"/>
    </source>
</evidence>
<dbReference type="EMBL" id="LMUA01000020">
    <property type="protein sequence ID" value="KUE75538.1"/>
    <property type="molecule type" value="Genomic_DNA"/>
</dbReference>
<comment type="caution">
    <text evidence="4">The sequence shown here is derived from an EMBL/GenBank/DDBJ whole genome shotgun (WGS) entry which is preliminary data.</text>
</comment>